<evidence type="ECO:0000256" key="1">
    <source>
        <dbReference type="SAM" id="MobiDB-lite"/>
    </source>
</evidence>
<feature type="compositionally biased region" description="Gly residues" evidence="1">
    <location>
        <begin position="53"/>
        <end position="65"/>
    </location>
</feature>
<proteinExistence type="predicted"/>
<name>A0A915CT18_9BILA</name>
<feature type="signal peptide" evidence="2">
    <location>
        <begin position="1"/>
        <end position="19"/>
    </location>
</feature>
<evidence type="ECO:0000313" key="3">
    <source>
        <dbReference type="Proteomes" id="UP000887574"/>
    </source>
</evidence>
<sequence length="111" mass="12037">MQQITVLALALTLLNLCQSFEFDLKSTNFAPGGAPNQYNAVNFADDEDNAGFTSGGGSGSGGIGGTRRLIQPPPLKRSSMFPASSIPSNPPNTKWMLFQRPSLNYYYMTRI</sequence>
<reference evidence="4" key="1">
    <citation type="submission" date="2022-11" db="UniProtKB">
        <authorList>
            <consortium name="WormBaseParasite"/>
        </authorList>
    </citation>
    <scope>IDENTIFICATION</scope>
</reference>
<keyword evidence="2" id="KW-0732">Signal</keyword>
<dbReference type="AlphaFoldDB" id="A0A915CT18"/>
<dbReference type="WBParaSite" id="jg12330">
    <property type="protein sequence ID" value="jg12330"/>
    <property type="gene ID" value="jg12330"/>
</dbReference>
<evidence type="ECO:0000313" key="4">
    <source>
        <dbReference type="WBParaSite" id="jg12330"/>
    </source>
</evidence>
<keyword evidence="3" id="KW-1185">Reference proteome</keyword>
<dbReference type="Proteomes" id="UP000887574">
    <property type="component" value="Unplaced"/>
</dbReference>
<feature type="chain" id="PRO_5037387806" evidence="2">
    <location>
        <begin position="20"/>
        <end position="111"/>
    </location>
</feature>
<protein>
    <submittedName>
        <fullName evidence="4">Uncharacterized protein</fullName>
    </submittedName>
</protein>
<accession>A0A915CT18</accession>
<feature type="region of interest" description="Disordered" evidence="1">
    <location>
        <begin position="49"/>
        <end position="91"/>
    </location>
</feature>
<evidence type="ECO:0000256" key="2">
    <source>
        <dbReference type="SAM" id="SignalP"/>
    </source>
</evidence>
<organism evidence="3 4">
    <name type="scientific">Ditylenchus dipsaci</name>
    <dbReference type="NCBI Taxonomy" id="166011"/>
    <lineage>
        <taxon>Eukaryota</taxon>
        <taxon>Metazoa</taxon>
        <taxon>Ecdysozoa</taxon>
        <taxon>Nematoda</taxon>
        <taxon>Chromadorea</taxon>
        <taxon>Rhabditida</taxon>
        <taxon>Tylenchina</taxon>
        <taxon>Tylenchomorpha</taxon>
        <taxon>Sphaerularioidea</taxon>
        <taxon>Anguinidae</taxon>
        <taxon>Anguininae</taxon>
        <taxon>Ditylenchus</taxon>
    </lineage>
</organism>